<feature type="region of interest" description="Disordered" evidence="5">
    <location>
        <begin position="223"/>
        <end position="242"/>
    </location>
</feature>
<evidence type="ECO:0000313" key="8">
    <source>
        <dbReference type="Proteomes" id="UP000233556"/>
    </source>
</evidence>
<dbReference type="InterPro" id="IPR050390">
    <property type="entry name" value="C5-Methyltransferase"/>
</dbReference>
<evidence type="ECO:0000256" key="3">
    <source>
        <dbReference type="ARBA" id="ARBA00022679"/>
    </source>
</evidence>
<dbReference type="Pfam" id="PF00855">
    <property type="entry name" value="PWWP"/>
    <property type="match status" value="1"/>
</dbReference>
<dbReference type="InterPro" id="IPR040552">
    <property type="entry name" value="DNMT3_ADD_GATA1-like"/>
</dbReference>
<dbReference type="SMART" id="SM00293">
    <property type="entry name" value="PWWP"/>
    <property type="match status" value="1"/>
</dbReference>
<organism evidence="7 8">
    <name type="scientific">Limosa lapponica baueri</name>
    <dbReference type="NCBI Taxonomy" id="1758121"/>
    <lineage>
        <taxon>Eukaryota</taxon>
        <taxon>Metazoa</taxon>
        <taxon>Chordata</taxon>
        <taxon>Craniata</taxon>
        <taxon>Vertebrata</taxon>
        <taxon>Euteleostomi</taxon>
        <taxon>Archelosauria</taxon>
        <taxon>Archosauria</taxon>
        <taxon>Dinosauria</taxon>
        <taxon>Saurischia</taxon>
        <taxon>Theropoda</taxon>
        <taxon>Coelurosauria</taxon>
        <taxon>Aves</taxon>
        <taxon>Neognathae</taxon>
        <taxon>Neoaves</taxon>
        <taxon>Charadriiformes</taxon>
        <taxon>Scolopacidae</taxon>
        <taxon>Limosa</taxon>
    </lineage>
</organism>
<dbReference type="Gene3D" id="1.10.720.50">
    <property type="entry name" value="PWWP, helical domain"/>
    <property type="match status" value="1"/>
</dbReference>
<feature type="region of interest" description="Disordered" evidence="5">
    <location>
        <begin position="500"/>
        <end position="520"/>
    </location>
</feature>
<keyword evidence="4" id="KW-0949">S-adenosyl-L-methionine</keyword>
<reference evidence="8" key="1">
    <citation type="submission" date="2017-11" db="EMBL/GenBank/DDBJ databases">
        <authorList>
            <person name="Lima N.C."/>
            <person name="Parody-Merino A.M."/>
            <person name="Battley P.F."/>
            <person name="Fidler A.E."/>
            <person name="Prosdocimi F."/>
        </authorList>
    </citation>
    <scope>NUCLEOTIDE SEQUENCE [LARGE SCALE GENOMIC DNA]</scope>
</reference>
<dbReference type="InterPro" id="IPR029063">
    <property type="entry name" value="SAM-dependent_MTases_sf"/>
</dbReference>
<feature type="compositionally biased region" description="Basic and acidic residues" evidence="5">
    <location>
        <begin position="45"/>
        <end position="55"/>
    </location>
</feature>
<dbReference type="Gene3D" id="3.40.50.150">
    <property type="entry name" value="Vaccinia Virus protein VP39"/>
    <property type="match status" value="1"/>
</dbReference>
<dbReference type="PROSITE" id="PS50812">
    <property type="entry name" value="PWWP"/>
    <property type="match status" value="1"/>
</dbReference>
<feature type="compositionally biased region" description="Polar residues" evidence="5">
    <location>
        <begin position="21"/>
        <end position="36"/>
    </location>
</feature>
<dbReference type="InterPro" id="IPR054724">
    <property type="entry name" value="DNM3A_N"/>
</dbReference>
<dbReference type="PROSITE" id="PS00094">
    <property type="entry name" value="C5_MTASE_1"/>
    <property type="match status" value="1"/>
</dbReference>
<feature type="domain" description="PWWP" evidence="6">
    <location>
        <begin position="68"/>
        <end position="126"/>
    </location>
</feature>
<dbReference type="Pfam" id="PF22855">
    <property type="entry name" value="DNM3A_N"/>
    <property type="match status" value="1"/>
</dbReference>
<evidence type="ECO:0000259" key="6">
    <source>
        <dbReference type="PROSITE" id="PS50812"/>
    </source>
</evidence>
<dbReference type="PANTHER" id="PTHR23068">
    <property type="entry name" value="DNA CYTOSINE-5- -METHYLTRANSFERASE 3-RELATED"/>
    <property type="match status" value="1"/>
</dbReference>
<sequence>MNVVEETPRAEPQKEEEASPPASQQPTDPASPNVATTPEPVVADAVDKNTSKSADDEPEYEDGRGFGIGELVWGKLRGFSWWPGRIVSWWMTGRSRAAEGTRWVMWFGDGKFSVVCVEKLLPLSSFASAFHQATYNKQPMYRKAIYEVLQVASSRAGKIFPACPENDETDTSKVVEIQNKQMIEWALGGFQPSGPKGLEPPEEERNPYKEVYTEMWVEPEAAAYAPPPPAKKPRKSTTEKPKVKEIIDERTRDICISCGSLNVTLEHPLFIGGMCQNCKNCFLECAYQYDDDGYQSYCTICCGGREVLMCGNNNCCRSGATGLIQEWGPFDLVIGGSPCNDLSIVNPARKGLYEGTGRLFFEFYRLLHEARPKEGDDRPFFWLFENVVAMGVSDKRDISRFLESNPVMIDAKEVSAAHRARYFWGNLPGMNRPLASTVNDKLELQECLEHGRIAKFSKVRTITTRSNSIKQGKDQHFPVFMNEKEDILWCTEMERYCRGSPRRAGRGAANPPRGRETPPP</sequence>
<dbReference type="EMBL" id="KZ518203">
    <property type="protein sequence ID" value="PKU29081.1"/>
    <property type="molecule type" value="Genomic_DNA"/>
</dbReference>
<evidence type="ECO:0000256" key="4">
    <source>
        <dbReference type="ARBA" id="ARBA00022691"/>
    </source>
</evidence>
<dbReference type="Gene3D" id="2.30.30.140">
    <property type="match status" value="1"/>
</dbReference>
<feature type="region of interest" description="Disordered" evidence="5">
    <location>
        <begin position="1"/>
        <end position="61"/>
    </location>
</feature>
<gene>
    <name evidence="7" type="ORF">llap_20615</name>
</gene>
<dbReference type="GO" id="GO:0032259">
    <property type="term" value="P:methylation"/>
    <property type="evidence" value="ECO:0007669"/>
    <property type="project" value="UniProtKB-KW"/>
</dbReference>
<evidence type="ECO:0000256" key="5">
    <source>
        <dbReference type="SAM" id="MobiDB-lite"/>
    </source>
</evidence>
<proteinExistence type="predicted"/>
<keyword evidence="3 7" id="KW-0808">Transferase</keyword>
<dbReference type="SUPFAM" id="SSF63748">
    <property type="entry name" value="Tudor/PWWP/MBT"/>
    <property type="match status" value="1"/>
</dbReference>
<evidence type="ECO:0000256" key="2">
    <source>
        <dbReference type="ARBA" id="ARBA00022603"/>
    </source>
</evidence>
<dbReference type="AlphaFoldDB" id="A0A2I0T5K9"/>
<dbReference type="InterPro" id="IPR001525">
    <property type="entry name" value="C5_MeTfrase"/>
</dbReference>
<dbReference type="PANTHER" id="PTHR23068:SF10">
    <property type="entry name" value="DNA (CYTOSINE-5)-METHYLTRANSFERASE 3A"/>
    <property type="match status" value="1"/>
</dbReference>
<dbReference type="Pfam" id="PF17980">
    <property type="entry name" value="ADD_DNMT3"/>
    <property type="match status" value="1"/>
</dbReference>
<keyword evidence="8" id="KW-1185">Reference proteome</keyword>
<dbReference type="Proteomes" id="UP000233556">
    <property type="component" value="Unassembled WGS sequence"/>
</dbReference>
<dbReference type="SUPFAM" id="SSF53335">
    <property type="entry name" value="S-adenosyl-L-methionine-dependent methyltransferases"/>
    <property type="match status" value="1"/>
</dbReference>
<dbReference type="CDD" id="cd20154">
    <property type="entry name" value="PWWP_DNMT3A"/>
    <property type="match status" value="1"/>
</dbReference>
<dbReference type="FunFam" id="2.30.30.140:FF:000006">
    <property type="entry name" value="DNA (Cytosine-5)-methyltransferase 3B isoform 3"/>
    <property type="match status" value="1"/>
</dbReference>
<evidence type="ECO:0000313" key="7">
    <source>
        <dbReference type="EMBL" id="PKU29081.1"/>
    </source>
</evidence>
<dbReference type="EC" id="2.1.1.37" evidence="1"/>
<evidence type="ECO:0000256" key="1">
    <source>
        <dbReference type="ARBA" id="ARBA00011975"/>
    </source>
</evidence>
<dbReference type="GO" id="GO:0005634">
    <property type="term" value="C:nucleus"/>
    <property type="evidence" value="ECO:0007669"/>
    <property type="project" value="TreeGrafter"/>
</dbReference>
<dbReference type="InterPro" id="IPR000313">
    <property type="entry name" value="PWWP_dom"/>
</dbReference>
<dbReference type="GO" id="GO:0005737">
    <property type="term" value="C:cytoplasm"/>
    <property type="evidence" value="ECO:0007669"/>
    <property type="project" value="TreeGrafter"/>
</dbReference>
<accession>A0A2I0T5K9</accession>
<dbReference type="GO" id="GO:0045892">
    <property type="term" value="P:negative regulation of DNA-templated transcription"/>
    <property type="evidence" value="ECO:0007669"/>
    <property type="project" value="TreeGrafter"/>
</dbReference>
<dbReference type="Pfam" id="PF00145">
    <property type="entry name" value="DNA_methylase"/>
    <property type="match status" value="1"/>
</dbReference>
<reference evidence="8" key="2">
    <citation type="submission" date="2017-12" db="EMBL/GenBank/DDBJ databases">
        <title>Genome sequence of the Bar-tailed Godwit (Limosa lapponica baueri).</title>
        <authorList>
            <person name="Lima N.C.B."/>
            <person name="Parody-Merino A.M."/>
            <person name="Battley P.F."/>
            <person name="Fidler A.E."/>
            <person name="Prosdocimi F."/>
        </authorList>
    </citation>
    <scope>NUCLEOTIDE SEQUENCE [LARGE SCALE GENOMIC DNA]</scope>
</reference>
<name>A0A2I0T5K9_LIMLA</name>
<dbReference type="InterPro" id="IPR018117">
    <property type="entry name" value="C5_DNA_meth_AS"/>
</dbReference>
<keyword evidence="2 7" id="KW-0489">Methyltransferase</keyword>
<dbReference type="OrthoDB" id="641149at2759"/>
<dbReference type="GO" id="GO:0003886">
    <property type="term" value="F:DNA (cytosine-5-)-methyltransferase activity"/>
    <property type="evidence" value="ECO:0007669"/>
    <property type="project" value="UniProtKB-EC"/>
</dbReference>
<feature type="compositionally biased region" description="Basic and acidic residues" evidence="5">
    <location>
        <begin position="1"/>
        <end position="17"/>
    </location>
</feature>
<protein>
    <recommendedName>
        <fullName evidence="1">DNA (cytosine-5-)-methyltransferase</fullName>
        <ecNumber evidence="1">2.1.1.37</ecNumber>
    </recommendedName>
</protein>